<keyword evidence="1" id="KW-1133">Transmembrane helix</keyword>
<dbReference type="Pfam" id="PF13768">
    <property type="entry name" value="VWA_3"/>
    <property type="match status" value="1"/>
</dbReference>
<dbReference type="SUPFAM" id="SSF53300">
    <property type="entry name" value="vWA-like"/>
    <property type="match status" value="1"/>
</dbReference>
<feature type="chain" id="PRO_5020237673" evidence="2">
    <location>
        <begin position="45"/>
        <end position="787"/>
    </location>
</feature>
<evidence type="ECO:0000256" key="2">
    <source>
        <dbReference type="SAM" id="SignalP"/>
    </source>
</evidence>
<keyword evidence="1" id="KW-0812">Transmembrane</keyword>
<dbReference type="Gene3D" id="3.40.50.410">
    <property type="entry name" value="von Willebrand factor, type A domain"/>
    <property type="match status" value="1"/>
</dbReference>
<dbReference type="OrthoDB" id="9784383at2"/>
<feature type="domain" description="VWFA" evidence="3">
    <location>
        <begin position="360"/>
        <end position="532"/>
    </location>
</feature>
<feature type="signal peptide" evidence="2">
    <location>
        <begin position="1"/>
        <end position="44"/>
    </location>
</feature>
<feature type="domain" description="VIT" evidence="4">
    <location>
        <begin position="74"/>
        <end position="202"/>
    </location>
</feature>
<dbReference type="AlphaFoldDB" id="A0A4R5PII7"/>
<gene>
    <name evidence="5" type="ORF">E2A64_16900</name>
</gene>
<evidence type="ECO:0000259" key="3">
    <source>
        <dbReference type="PROSITE" id="PS50234"/>
    </source>
</evidence>
<organism evidence="5 6">
    <name type="scientific">Pseudohoeflea suaedae</name>
    <dbReference type="NCBI Taxonomy" id="877384"/>
    <lineage>
        <taxon>Bacteria</taxon>
        <taxon>Pseudomonadati</taxon>
        <taxon>Pseudomonadota</taxon>
        <taxon>Alphaproteobacteria</taxon>
        <taxon>Hyphomicrobiales</taxon>
        <taxon>Rhizobiaceae</taxon>
        <taxon>Pseudohoeflea</taxon>
    </lineage>
</organism>
<keyword evidence="1" id="KW-0472">Membrane</keyword>
<proteinExistence type="predicted"/>
<dbReference type="PROSITE" id="PS51468">
    <property type="entry name" value="VIT"/>
    <property type="match status" value="1"/>
</dbReference>
<dbReference type="PANTHER" id="PTHR45737:SF6">
    <property type="entry name" value="VON WILLEBRAND FACTOR A DOMAIN-CONTAINING PROTEIN 5A"/>
    <property type="match status" value="1"/>
</dbReference>
<evidence type="ECO:0000259" key="4">
    <source>
        <dbReference type="PROSITE" id="PS51468"/>
    </source>
</evidence>
<dbReference type="InterPro" id="IPR002035">
    <property type="entry name" value="VWF_A"/>
</dbReference>
<comment type="caution">
    <text evidence="5">The sequence shown here is derived from an EMBL/GenBank/DDBJ whole genome shotgun (WGS) entry which is preliminary data.</text>
</comment>
<feature type="transmembrane region" description="Helical" evidence="1">
    <location>
        <begin position="751"/>
        <end position="772"/>
    </location>
</feature>
<sequence length="787" mass="85347">MLEDDDFLLATPQRVIRARMTRFAALALAACLAMFAILVSSADADTSDTTAYTSATAVPRLAGLVRPNDVNSGSLLLPSKEPGFFVEAPRLKTDVTIDVDGPILRAKVTQRFMNPTEGWVEGTYVFPLPEGSAVDRLKMQVGERMIEGRIKPRQEAREIYEKAKAEGKKTALLEQQRPNIFTNQVANIGPGETVVVQIEYQETVRMSDGAFSFRFPMVVAPRYNPDPIVQTVDFKGGSGFAVTDPVPDRDKITAPVLDPRENAKTNPVSLTVNLDAGFPVGEVRTPYHAMRETDNSDGSRTYSLSEDSVPADRDFEMAWNSAAGAVPSAGLFRQVVDGQTYLMAFLTPPSVDNAEKPAREVIFVIDNSGSMAGDSIRQAREALALAISRLDARDRFNIIRFDDTYESFFPGLVAATPDRRETAIARVRKLDAEGGTEMLPALREALENQGPVEKGALRQVIFLTDGAIGNENQLFETITKDRGEARVFTVGIGSAPNSFFMTRAAEVGRGTFTHVGSEAEIGEKMKALFAKLENPAMRDVTASFEGGITGDISPDPIPDLYFGEPVVLTARLPEEIKEGAIRLTGEIAGNPWRAELPLDKAAPATGIGKLWARRTIADLETERLTTRDSEALDRRIETIALDHHLVSRLTSLVAVDVTPSRPDGEPLGSAKVPLNLPAGWDFDAVFGEQPALPSPAPMQKAQAGANRLMAVADTRMIAAAPTAEAAQAVAASANRNMVVLPQTATLASRDIMIGLLMILFAVMLFVASRLLWSTFAPETVSTRERAD</sequence>
<dbReference type="Pfam" id="PF08487">
    <property type="entry name" value="VIT"/>
    <property type="match status" value="1"/>
</dbReference>
<reference evidence="5 6" key="1">
    <citation type="journal article" date="2013" name="Int. J. Syst. Evol. Microbiol.">
        <title>Hoeflea suaedae sp. nov., an endophytic bacterium isolated from the root of the halophyte Suaeda maritima.</title>
        <authorList>
            <person name="Chung E.J."/>
            <person name="Park J.A."/>
            <person name="Pramanik P."/>
            <person name="Bibi F."/>
            <person name="Jeon C.O."/>
            <person name="Chung Y.R."/>
        </authorList>
    </citation>
    <scope>NUCLEOTIDE SEQUENCE [LARGE SCALE GENOMIC DNA]</scope>
    <source>
        <strain evidence="5 6">YC6898</strain>
    </source>
</reference>
<dbReference type="RefSeq" id="WP_133285691.1">
    <property type="nucleotide sequence ID" value="NZ_SMSI01000004.1"/>
</dbReference>
<dbReference type="InterPro" id="IPR036465">
    <property type="entry name" value="vWFA_dom_sf"/>
</dbReference>
<dbReference type="PANTHER" id="PTHR45737">
    <property type="entry name" value="VON WILLEBRAND FACTOR A DOMAIN-CONTAINING PROTEIN 5A"/>
    <property type="match status" value="1"/>
</dbReference>
<accession>A0A4R5PII7</accession>
<dbReference type="EMBL" id="SMSI01000004">
    <property type="protein sequence ID" value="TDH34345.1"/>
    <property type="molecule type" value="Genomic_DNA"/>
</dbReference>
<dbReference type="InterPro" id="IPR013694">
    <property type="entry name" value="VIT"/>
</dbReference>
<dbReference type="Proteomes" id="UP000295131">
    <property type="component" value="Unassembled WGS sequence"/>
</dbReference>
<protein>
    <submittedName>
        <fullName evidence="5">Marine proteobacterial sortase target protein</fullName>
    </submittedName>
</protein>
<keyword evidence="2" id="KW-0732">Signal</keyword>
<dbReference type="PROSITE" id="PS50234">
    <property type="entry name" value="VWFA"/>
    <property type="match status" value="1"/>
</dbReference>
<name>A0A4R5PII7_9HYPH</name>
<dbReference type="SMART" id="SM00609">
    <property type="entry name" value="VIT"/>
    <property type="match status" value="1"/>
</dbReference>
<dbReference type="SMART" id="SM00327">
    <property type="entry name" value="VWA"/>
    <property type="match status" value="1"/>
</dbReference>
<dbReference type="InterPro" id="IPR022440">
    <property type="entry name" value="CHP03788"/>
</dbReference>
<evidence type="ECO:0000256" key="1">
    <source>
        <dbReference type="SAM" id="Phobius"/>
    </source>
</evidence>
<evidence type="ECO:0000313" key="5">
    <source>
        <dbReference type="EMBL" id="TDH34345.1"/>
    </source>
</evidence>
<evidence type="ECO:0000313" key="6">
    <source>
        <dbReference type="Proteomes" id="UP000295131"/>
    </source>
</evidence>
<dbReference type="NCBIfam" id="TIGR03788">
    <property type="entry name" value="marine_srt_targ"/>
    <property type="match status" value="1"/>
</dbReference>
<keyword evidence="6" id="KW-1185">Reference proteome</keyword>
<dbReference type="CDD" id="cd01461">
    <property type="entry name" value="vWA_interalpha_trypsin_inhibitor"/>
    <property type="match status" value="1"/>
</dbReference>